<accession>A0A9Q9ASN8</accession>
<dbReference type="EMBL" id="CP099421">
    <property type="protein sequence ID" value="USW52478.1"/>
    <property type="molecule type" value="Genomic_DNA"/>
</dbReference>
<organism evidence="1 2">
    <name type="scientific">Septoria linicola</name>
    <dbReference type="NCBI Taxonomy" id="215465"/>
    <lineage>
        <taxon>Eukaryota</taxon>
        <taxon>Fungi</taxon>
        <taxon>Dikarya</taxon>
        <taxon>Ascomycota</taxon>
        <taxon>Pezizomycotina</taxon>
        <taxon>Dothideomycetes</taxon>
        <taxon>Dothideomycetidae</taxon>
        <taxon>Mycosphaerellales</taxon>
        <taxon>Mycosphaerellaceae</taxon>
        <taxon>Septoria</taxon>
    </lineage>
</organism>
<protein>
    <submittedName>
        <fullName evidence="1">Uncharacterized protein</fullName>
    </submittedName>
</protein>
<sequence>MPKVNGKTLSNTLLKVPRLNKPPSYRAFLNEVLRVSENKKFLTIHGKAAIDAEYKRLLEKDFSNNEVVELLRETQARENLGLWDRFKSRALPSPPIVAAASNAAHLTLPVVGYDPKDDITRDSGWARQTYANFAAKLRKKNPSVKFDKALMDDAFTLAANRSQRGGRIDRNKIDLHIARVKHMIPETCPGTCH</sequence>
<reference evidence="1" key="1">
    <citation type="submission" date="2022-06" db="EMBL/GenBank/DDBJ databases">
        <title>Complete genome sequences of two strains of the flax pathogen Septoria linicola.</title>
        <authorList>
            <person name="Lapalu N."/>
            <person name="Simon A."/>
            <person name="Demenou B."/>
            <person name="Paumier D."/>
            <person name="Guillot M.-P."/>
            <person name="Gout L."/>
            <person name="Valade R."/>
        </authorList>
    </citation>
    <scope>NUCLEOTIDE SEQUENCE</scope>
    <source>
        <strain evidence="1">SE15195</strain>
    </source>
</reference>
<proteinExistence type="predicted"/>
<name>A0A9Q9ASN8_9PEZI</name>
<dbReference type="OrthoDB" id="10573679at2759"/>
<dbReference type="AlphaFoldDB" id="A0A9Q9ASN8"/>
<dbReference type="Proteomes" id="UP001056384">
    <property type="component" value="Chromosome 4"/>
</dbReference>
<keyword evidence="2" id="KW-1185">Reference proteome</keyword>
<evidence type="ECO:0000313" key="2">
    <source>
        <dbReference type="Proteomes" id="UP001056384"/>
    </source>
</evidence>
<evidence type="ECO:0000313" key="1">
    <source>
        <dbReference type="EMBL" id="USW52478.1"/>
    </source>
</evidence>
<gene>
    <name evidence="1" type="ORF">Slin15195_G057970</name>
</gene>